<sequence length="344" mass="39524">MLQNKQKYKVSVVYLEYLEETKNKSQYDSELRVSEEIVDTAIRLSIEENGNTNDVGTQTPGLLQILRAYEQVLLKYDIKPEQDIFYYRFLLRLNMDPEKNWKLKFQKSGLLCLYRQQLLENPNTSLLEITTANMNVYSPSQNSAHHEKKQSIMTEVTAERDEALVLMSPKQISDGVCMCRREGREKYVFTFFFLLIVYASSEWSLSVSPPNEPQTHSMKKEAADNVHLQVMKEAIGAGMTNTKMKTMANIKTKTKTKKKKQRSTSVRATKEMKSGGEDVEEMSFHPVSRSLGPFASTSQPIFDKHTGKTKLYDRSSSVFVCGKDRDFDVYTGNDENNFVSMLEQ</sequence>
<feature type="region of interest" description="Disordered" evidence="1">
    <location>
        <begin position="251"/>
        <end position="283"/>
    </location>
</feature>
<evidence type="ECO:0000256" key="1">
    <source>
        <dbReference type="SAM" id="MobiDB-lite"/>
    </source>
</evidence>
<evidence type="ECO:0000313" key="2">
    <source>
        <dbReference type="EMBL" id="ETO03390.1"/>
    </source>
</evidence>
<name>X6LRP8_RETFI</name>
<feature type="compositionally biased region" description="Basic residues" evidence="1">
    <location>
        <begin position="252"/>
        <end position="262"/>
    </location>
</feature>
<feature type="non-terminal residue" evidence="2">
    <location>
        <position position="344"/>
    </location>
</feature>
<reference evidence="2 3" key="1">
    <citation type="journal article" date="2013" name="Curr. Biol.">
        <title>The Genome of the Foraminiferan Reticulomyxa filosa.</title>
        <authorList>
            <person name="Glockner G."/>
            <person name="Hulsmann N."/>
            <person name="Schleicher M."/>
            <person name="Noegel A.A."/>
            <person name="Eichinger L."/>
            <person name="Gallinger C."/>
            <person name="Pawlowski J."/>
            <person name="Sierra R."/>
            <person name="Euteneuer U."/>
            <person name="Pillet L."/>
            <person name="Moustafa A."/>
            <person name="Platzer M."/>
            <person name="Groth M."/>
            <person name="Szafranski K."/>
            <person name="Schliwa M."/>
        </authorList>
    </citation>
    <scope>NUCLEOTIDE SEQUENCE [LARGE SCALE GENOMIC DNA]</scope>
</reference>
<dbReference type="EMBL" id="ASPP01033442">
    <property type="protein sequence ID" value="ETO03390.1"/>
    <property type="molecule type" value="Genomic_DNA"/>
</dbReference>
<dbReference type="OrthoDB" id="550045at2759"/>
<evidence type="ECO:0000313" key="3">
    <source>
        <dbReference type="Proteomes" id="UP000023152"/>
    </source>
</evidence>
<protein>
    <submittedName>
        <fullName evidence="2">Uncharacterized protein</fullName>
    </submittedName>
</protein>
<dbReference type="AlphaFoldDB" id="X6LRP8"/>
<proteinExistence type="predicted"/>
<organism evidence="2 3">
    <name type="scientific">Reticulomyxa filosa</name>
    <dbReference type="NCBI Taxonomy" id="46433"/>
    <lineage>
        <taxon>Eukaryota</taxon>
        <taxon>Sar</taxon>
        <taxon>Rhizaria</taxon>
        <taxon>Retaria</taxon>
        <taxon>Foraminifera</taxon>
        <taxon>Monothalamids</taxon>
        <taxon>Reticulomyxidae</taxon>
        <taxon>Reticulomyxa</taxon>
    </lineage>
</organism>
<accession>X6LRP8</accession>
<comment type="caution">
    <text evidence="2">The sequence shown here is derived from an EMBL/GenBank/DDBJ whole genome shotgun (WGS) entry which is preliminary data.</text>
</comment>
<gene>
    <name evidence="2" type="ORF">RFI_34021</name>
</gene>
<dbReference type="Proteomes" id="UP000023152">
    <property type="component" value="Unassembled WGS sequence"/>
</dbReference>
<keyword evidence="3" id="KW-1185">Reference proteome</keyword>